<sequence length="54" mass="6155">MDNLDTGADPSIYFGFREKVNITLTKLFVMFSNLNKSLRKVFDADLCNRVSVPL</sequence>
<comment type="caution">
    <text evidence="1">The sequence shown here is derived from an EMBL/GenBank/DDBJ whole genome shotgun (WGS) entry which is preliminary data.</text>
</comment>
<dbReference type="AlphaFoldDB" id="X0TGM6"/>
<gene>
    <name evidence="1" type="ORF">S01H1_30970</name>
</gene>
<organism evidence="1">
    <name type="scientific">marine sediment metagenome</name>
    <dbReference type="NCBI Taxonomy" id="412755"/>
    <lineage>
        <taxon>unclassified sequences</taxon>
        <taxon>metagenomes</taxon>
        <taxon>ecological metagenomes</taxon>
    </lineage>
</organism>
<accession>X0TGM6</accession>
<dbReference type="EMBL" id="BARS01019090">
    <property type="protein sequence ID" value="GAF87287.1"/>
    <property type="molecule type" value="Genomic_DNA"/>
</dbReference>
<evidence type="ECO:0000313" key="1">
    <source>
        <dbReference type="EMBL" id="GAF87287.1"/>
    </source>
</evidence>
<proteinExistence type="predicted"/>
<name>X0TGM6_9ZZZZ</name>
<reference evidence="1" key="1">
    <citation type="journal article" date="2014" name="Front. Microbiol.">
        <title>High frequency of phylogenetically diverse reductive dehalogenase-homologous genes in deep subseafloor sedimentary metagenomes.</title>
        <authorList>
            <person name="Kawai M."/>
            <person name="Futagami T."/>
            <person name="Toyoda A."/>
            <person name="Takaki Y."/>
            <person name="Nishi S."/>
            <person name="Hori S."/>
            <person name="Arai W."/>
            <person name="Tsubouchi T."/>
            <person name="Morono Y."/>
            <person name="Uchiyama I."/>
            <person name="Ito T."/>
            <person name="Fujiyama A."/>
            <person name="Inagaki F."/>
            <person name="Takami H."/>
        </authorList>
    </citation>
    <scope>NUCLEOTIDE SEQUENCE</scope>
    <source>
        <strain evidence="1">Expedition CK06-06</strain>
    </source>
</reference>
<protein>
    <submittedName>
        <fullName evidence="1">Uncharacterized protein</fullName>
    </submittedName>
</protein>
<feature type="non-terminal residue" evidence="1">
    <location>
        <position position="54"/>
    </location>
</feature>